<accession>I3C970</accession>
<keyword evidence="4" id="KW-1185">Reference proteome</keyword>
<evidence type="ECO:0000313" key="3">
    <source>
        <dbReference type="EMBL" id="EIJ40163.1"/>
    </source>
</evidence>
<dbReference type="AlphaFoldDB" id="I3C970"/>
<dbReference type="RefSeq" id="WP_008614172.1">
    <property type="nucleotide sequence ID" value="NZ_JH651379.1"/>
</dbReference>
<evidence type="ECO:0000256" key="1">
    <source>
        <dbReference type="SAM" id="MobiDB-lite"/>
    </source>
</evidence>
<keyword evidence="2" id="KW-0812">Transmembrane</keyword>
<dbReference type="HOGENOM" id="CLU_2666211_0_0_10"/>
<keyword evidence="2" id="KW-0472">Membrane</keyword>
<name>I3C970_9FLAO</name>
<dbReference type="Proteomes" id="UP000004690">
    <property type="component" value="Unassembled WGS sequence"/>
</dbReference>
<proteinExistence type="predicted"/>
<feature type="transmembrane region" description="Helical" evidence="2">
    <location>
        <begin position="28"/>
        <end position="49"/>
    </location>
</feature>
<gene>
    <name evidence="3" type="ORF">JoomaDRAFT_3217</name>
</gene>
<protein>
    <submittedName>
        <fullName evidence="3">Uncharacterized protein</fullName>
    </submittedName>
</protein>
<sequence>MKLVSLLCIVAGAILVFMFNDQSEYDKYLKILGFILLMFGLYQSTKLWVKDNPKEDKKEDKKEDEKSLEDHLKDN</sequence>
<dbReference type="EMBL" id="JH651379">
    <property type="protein sequence ID" value="EIJ40163.1"/>
    <property type="molecule type" value="Genomic_DNA"/>
</dbReference>
<organism evidence="3 4">
    <name type="scientific">Galbibacter orientalis DSM 19592</name>
    <dbReference type="NCBI Taxonomy" id="926559"/>
    <lineage>
        <taxon>Bacteria</taxon>
        <taxon>Pseudomonadati</taxon>
        <taxon>Bacteroidota</taxon>
        <taxon>Flavobacteriia</taxon>
        <taxon>Flavobacteriales</taxon>
        <taxon>Flavobacteriaceae</taxon>
        <taxon>Galbibacter</taxon>
    </lineage>
</organism>
<reference evidence="3 4" key="1">
    <citation type="submission" date="2012-02" db="EMBL/GenBank/DDBJ databases">
        <title>Improved High-Quality Draft genome of Joostella marina DSM 19592.</title>
        <authorList>
            <consortium name="US DOE Joint Genome Institute (JGI-PGF)"/>
            <person name="Lucas S."/>
            <person name="Copeland A."/>
            <person name="Lapidus A."/>
            <person name="Bruce D."/>
            <person name="Goodwin L."/>
            <person name="Pitluck S."/>
            <person name="Peters L."/>
            <person name="Chertkov O."/>
            <person name="Ovchinnikova G."/>
            <person name="Kyrpides N."/>
            <person name="Mavromatis K."/>
            <person name="Detter J.C."/>
            <person name="Han C."/>
            <person name="Land M."/>
            <person name="Hauser L."/>
            <person name="Markowitz V."/>
            <person name="Cheng J.-F."/>
            <person name="Hugenholtz P."/>
            <person name="Woyke T."/>
            <person name="Wu D."/>
            <person name="Tindall B."/>
            <person name="Brambilla E."/>
            <person name="Klenk H.-P."/>
            <person name="Eisen J.A."/>
        </authorList>
    </citation>
    <scope>NUCLEOTIDE SEQUENCE [LARGE SCALE GENOMIC DNA]</scope>
    <source>
        <strain evidence="3 4">DSM 19592</strain>
    </source>
</reference>
<keyword evidence="2" id="KW-1133">Transmembrane helix</keyword>
<evidence type="ECO:0000256" key="2">
    <source>
        <dbReference type="SAM" id="Phobius"/>
    </source>
</evidence>
<feature type="region of interest" description="Disordered" evidence="1">
    <location>
        <begin position="52"/>
        <end position="75"/>
    </location>
</feature>
<dbReference type="STRING" id="926559.JoomaDRAFT_3217"/>
<dbReference type="OrthoDB" id="1448061at2"/>
<evidence type="ECO:0000313" key="4">
    <source>
        <dbReference type="Proteomes" id="UP000004690"/>
    </source>
</evidence>